<accession>T1CTE4</accession>
<name>T1CTE4_9ZZZZ</name>
<dbReference type="SMART" id="SM00116">
    <property type="entry name" value="CBS"/>
    <property type="match status" value="2"/>
</dbReference>
<dbReference type="EMBL" id="AUZY01002228">
    <property type="protein sequence ID" value="EQD72700.1"/>
    <property type="molecule type" value="Genomic_DNA"/>
</dbReference>
<comment type="caution">
    <text evidence="3">The sequence shown here is derived from an EMBL/GenBank/DDBJ whole genome shotgun (WGS) entry which is preliminary data.</text>
</comment>
<dbReference type="Pfam" id="PF00571">
    <property type="entry name" value="CBS"/>
    <property type="match status" value="2"/>
</dbReference>
<organism evidence="3">
    <name type="scientific">mine drainage metagenome</name>
    <dbReference type="NCBI Taxonomy" id="410659"/>
    <lineage>
        <taxon>unclassified sequences</taxon>
        <taxon>metagenomes</taxon>
        <taxon>ecological metagenomes</taxon>
    </lineage>
</organism>
<dbReference type="SUPFAM" id="SSF54631">
    <property type="entry name" value="CBS-domain pair"/>
    <property type="match status" value="1"/>
</dbReference>
<evidence type="ECO:0000313" key="3">
    <source>
        <dbReference type="EMBL" id="EQD72700.1"/>
    </source>
</evidence>
<dbReference type="InterPro" id="IPR046342">
    <property type="entry name" value="CBS_dom_sf"/>
</dbReference>
<dbReference type="PANTHER" id="PTHR43080:SF2">
    <property type="entry name" value="CBS DOMAIN-CONTAINING PROTEIN"/>
    <property type="match status" value="1"/>
</dbReference>
<sequence>DRGERSVTVTVRDYMVLAVEHVFLTTTIGEATDRLIRSRHHGFPVTDARGKLVGFVSSKELLRHQAERDRPLAEILRSGTYTARPDTALDDAARVMFRFGLRDLPIVDPEGRLCGVISNLDIVRSHFERASPLKAETLRRLLADRYGMTFSMRRGVVPIHDLRPTQWKVFEDELEGRRYELERGFAEPVLVVEKGG</sequence>
<feature type="non-terminal residue" evidence="3">
    <location>
        <position position="1"/>
    </location>
</feature>
<dbReference type="InterPro" id="IPR000644">
    <property type="entry name" value="CBS_dom"/>
</dbReference>
<dbReference type="InterPro" id="IPR036086">
    <property type="entry name" value="ParB/Sulfiredoxin_sf"/>
</dbReference>
<dbReference type="Gene3D" id="3.10.580.10">
    <property type="entry name" value="CBS-domain"/>
    <property type="match status" value="1"/>
</dbReference>
<evidence type="ECO:0000256" key="1">
    <source>
        <dbReference type="ARBA" id="ARBA00023122"/>
    </source>
</evidence>
<dbReference type="InterPro" id="IPR051257">
    <property type="entry name" value="Diverse_CBS-Domain"/>
</dbReference>
<feature type="domain" description="CBS" evidence="2">
    <location>
        <begin position="76"/>
        <end position="133"/>
    </location>
</feature>
<keyword evidence="1" id="KW-0129">CBS domain</keyword>
<reference evidence="3" key="1">
    <citation type="submission" date="2013-08" db="EMBL/GenBank/DDBJ databases">
        <authorList>
            <person name="Mendez C."/>
            <person name="Richter M."/>
            <person name="Ferrer M."/>
            <person name="Sanchez J."/>
        </authorList>
    </citation>
    <scope>NUCLEOTIDE SEQUENCE</scope>
</reference>
<feature type="non-terminal residue" evidence="3">
    <location>
        <position position="196"/>
    </location>
</feature>
<gene>
    <name evidence="3" type="ORF">B1B_03612</name>
</gene>
<reference evidence="3" key="2">
    <citation type="journal article" date="2014" name="ISME J.">
        <title>Microbial stratification in low pH oxic and suboxic macroscopic growths along an acid mine drainage.</title>
        <authorList>
            <person name="Mendez-Garcia C."/>
            <person name="Mesa V."/>
            <person name="Sprenger R.R."/>
            <person name="Richter M."/>
            <person name="Diez M.S."/>
            <person name="Solano J."/>
            <person name="Bargiela R."/>
            <person name="Golyshina O.V."/>
            <person name="Manteca A."/>
            <person name="Ramos J.L."/>
            <person name="Gallego J.R."/>
            <person name="Llorente I."/>
            <person name="Martins Dos Santos V.A."/>
            <person name="Jensen O.N."/>
            <person name="Pelaez A.I."/>
            <person name="Sanchez J."/>
            <person name="Ferrer M."/>
        </authorList>
    </citation>
    <scope>NUCLEOTIDE SEQUENCE</scope>
</reference>
<evidence type="ECO:0000259" key="2">
    <source>
        <dbReference type="PROSITE" id="PS51371"/>
    </source>
</evidence>
<dbReference type="AlphaFoldDB" id="T1CTE4"/>
<protein>
    <submittedName>
        <fullName evidence="3">CBS domain containing protein</fullName>
    </submittedName>
</protein>
<feature type="domain" description="CBS" evidence="2">
    <location>
        <begin position="15"/>
        <end position="72"/>
    </location>
</feature>
<dbReference type="SUPFAM" id="SSF110849">
    <property type="entry name" value="ParB/Sulfiredoxin"/>
    <property type="match status" value="1"/>
</dbReference>
<proteinExistence type="predicted"/>
<dbReference type="PROSITE" id="PS51371">
    <property type="entry name" value="CBS"/>
    <property type="match status" value="2"/>
</dbReference>
<dbReference type="PANTHER" id="PTHR43080">
    <property type="entry name" value="CBS DOMAIN-CONTAINING PROTEIN CBSX3, MITOCHONDRIAL"/>
    <property type="match status" value="1"/>
</dbReference>